<evidence type="ECO:0000313" key="1">
    <source>
        <dbReference type="EMBL" id="SFA38379.1"/>
    </source>
</evidence>
<dbReference type="AlphaFoldDB" id="A0A1I0SFW6"/>
<sequence>MNVQWLRTLFDEAQTNRLPKAPTFHIGDIIHGKIEKINEDRTALVRIGTHMLTAHLQSPAKEGGAYTFQVQQASPLLLKMLPQTAKMADEESVIRHFRLPTNEQTKALVRWMIDQSFSFKTNDMASLRQWMQTGGEKEAQAIKWILMRDLPLQDDVFRSLVALQHDKPLYEQRMMLAQMIERLPPNETLTKLASFLRDMPELSSFSPERVYQLFKQVIKQQDESFSLLRSAAAEATGELKEEIVSLFERMKAQQLLSTNDAPLRHLFTQFPLLIGTHATDVTIQWRGKQRENGKIDTDYCRMLFYLTMATLKETLVDVHIQQRIVHISVINDTPHLSSYVSALEPSLKKQLAEHGYTLSTVHVKVPERAPTKKRLLVEPFSYKGVDYRI</sequence>
<protein>
    <recommendedName>
        <fullName evidence="3">Flagellar hook-length control protein FliK</fullName>
    </recommendedName>
</protein>
<proteinExistence type="predicted"/>
<keyword evidence="2" id="KW-1185">Reference proteome</keyword>
<reference evidence="2" key="1">
    <citation type="submission" date="2016-10" db="EMBL/GenBank/DDBJ databases">
        <authorList>
            <person name="Varghese N."/>
            <person name="Submissions S."/>
        </authorList>
    </citation>
    <scope>NUCLEOTIDE SEQUENCE [LARGE SCALE GENOMIC DNA]</scope>
    <source>
        <strain evidence="2">K1</strain>
    </source>
</reference>
<name>A0A1I0SFW6_9BACL</name>
<dbReference type="STRING" id="150248.SAMN05216169_100188"/>
<evidence type="ECO:0008006" key="3">
    <source>
        <dbReference type="Google" id="ProtNLM"/>
    </source>
</evidence>
<evidence type="ECO:0000313" key="2">
    <source>
        <dbReference type="Proteomes" id="UP000198979"/>
    </source>
</evidence>
<gene>
    <name evidence="1" type="ORF">SAMN05216169_100188</name>
</gene>
<dbReference type="OrthoDB" id="2351076at2"/>
<accession>A0A1I0SFW6</accession>
<organism evidence="1 2">
    <name type="scientific">Anoxybacillus pushchinoensis</name>
    <dbReference type="NCBI Taxonomy" id="150248"/>
    <lineage>
        <taxon>Bacteria</taxon>
        <taxon>Bacillati</taxon>
        <taxon>Bacillota</taxon>
        <taxon>Bacilli</taxon>
        <taxon>Bacillales</taxon>
        <taxon>Anoxybacillaceae</taxon>
        <taxon>Anoxybacillus</taxon>
    </lineage>
</organism>
<dbReference type="Proteomes" id="UP000198979">
    <property type="component" value="Unassembled WGS sequence"/>
</dbReference>
<dbReference type="EMBL" id="FOJQ01000001">
    <property type="protein sequence ID" value="SFA38379.1"/>
    <property type="molecule type" value="Genomic_DNA"/>
</dbReference>
<dbReference type="RefSeq" id="WP_091700004.1">
    <property type="nucleotide sequence ID" value="NZ_FOJQ01000001.1"/>
</dbReference>